<sequence length="190" mass="22792">MVDAERRLLGLACQDPDNQHFVLLSDSCVPLHYVYNYLMDTNISFIDCYEDLGPHGSIEYKDFRKGSQWLTLKRQHVMMFRLYCRPGMDEGRNCYSDEHYLQTFFYMMDPGGIAKWSVTQVDWFERKWHPKTYLAQDDKACMWNGMKRPCYVFARFWFCQRPVSRQVFRTLLRVQDNAFSSLMYCESKNL</sequence>
<dbReference type="Proteomes" id="UP001177140">
    <property type="component" value="Unassembled WGS sequence"/>
</dbReference>
<keyword evidence="5" id="KW-0325">Glycoprotein</keyword>
<evidence type="ECO:0000313" key="6">
    <source>
        <dbReference type="EMBL" id="MCL7026701.1"/>
    </source>
</evidence>
<dbReference type="PANTHER" id="PTHR31042:SF150">
    <property type="entry name" value="OS06G0661900 PROTEIN"/>
    <property type="match status" value="1"/>
</dbReference>
<name>A0AA41RXZ6_PAPNU</name>
<reference evidence="6" key="1">
    <citation type="submission" date="2022-03" db="EMBL/GenBank/DDBJ databases">
        <title>A functionally conserved STORR gene fusion in Papaver species that diverged 16.8 million years ago.</title>
        <authorList>
            <person name="Catania T."/>
        </authorList>
    </citation>
    <scope>NUCLEOTIDE SEQUENCE</scope>
    <source>
        <strain evidence="6">S-191538</strain>
    </source>
</reference>
<dbReference type="GO" id="GO:0016020">
    <property type="term" value="C:membrane"/>
    <property type="evidence" value="ECO:0007669"/>
    <property type="project" value="UniProtKB-SubCell"/>
</dbReference>
<evidence type="ECO:0000256" key="4">
    <source>
        <dbReference type="ARBA" id="ARBA00023136"/>
    </source>
</evidence>
<dbReference type="Pfam" id="PF02485">
    <property type="entry name" value="Branch"/>
    <property type="match status" value="1"/>
</dbReference>
<dbReference type="InterPro" id="IPR044174">
    <property type="entry name" value="BC10-like"/>
</dbReference>
<dbReference type="PANTHER" id="PTHR31042">
    <property type="entry name" value="CORE-2/I-BRANCHING BETA-1,6-N-ACETYLGLUCOSAMINYLTRANSFERASE FAMILY PROTEIN-RELATED"/>
    <property type="match status" value="1"/>
</dbReference>
<evidence type="ECO:0000313" key="7">
    <source>
        <dbReference type="Proteomes" id="UP001177140"/>
    </source>
</evidence>
<keyword evidence="7" id="KW-1185">Reference proteome</keyword>
<dbReference type="GO" id="GO:0016757">
    <property type="term" value="F:glycosyltransferase activity"/>
    <property type="evidence" value="ECO:0007669"/>
    <property type="project" value="UniProtKB-KW"/>
</dbReference>
<accession>A0AA41RXZ6</accession>
<comment type="caution">
    <text evidence="6">The sequence shown here is derived from an EMBL/GenBank/DDBJ whole genome shotgun (WGS) entry which is preliminary data.</text>
</comment>
<evidence type="ECO:0000256" key="2">
    <source>
        <dbReference type="ARBA" id="ARBA00022676"/>
    </source>
</evidence>
<protein>
    <submittedName>
        <fullName evidence="6">Uncharacterized protein</fullName>
    </submittedName>
</protein>
<keyword evidence="3" id="KW-0808">Transferase</keyword>
<dbReference type="AlphaFoldDB" id="A0AA41RXZ6"/>
<comment type="subcellular location">
    <subcellularLocation>
        <location evidence="1">Membrane</location>
        <topology evidence="1">Single-pass type II membrane protein</topology>
    </subcellularLocation>
</comment>
<dbReference type="InterPro" id="IPR003406">
    <property type="entry name" value="Glyco_trans_14"/>
</dbReference>
<evidence type="ECO:0000256" key="1">
    <source>
        <dbReference type="ARBA" id="ARBA00004606"/>
    </source>
</evidence>
<organism evidence="6 7">
    <name type="scientific">Papaver nudicaule</name>
    <name type="common">Iceland poppy</name>
    <dbReference type="NCBI Taxonomy" id="74823"/>
    <lineage>
        <taxon>Eukaryota</taxon>
        <taxon>Viridiplantae</taxon>
        <taxon>Streptophyta</taxon>
        <taxon>Embryophyta</taxon>
        <taxon>Tracheophyta</taxon>
        <taxon>Spermatophyta</taxon>
        <taxon>Magnoliopsida</taxon>
        <taxon>Ranunculales</taxon>
        <taxon>Papaveraceae</taxon>
        <taxon>Papaveroideae</taxon>
        <taxon>Papaver</taxon>
    </lineage>
</organism>
<keyword evidence="2" id="KW-0328">Glycosyltransferase</keyword>
<evidence type="ECO:0000256" key="3">
    <source>
        <dbReference type="ARBA" id="ARBA00022679"/>
    </source>
</evidence>
<proteinExistence type="predicted"/>
<keyword evidence="4" id="KW-0472">Membrane</keyword>
<dbReference type="EMBL" id="JAJJMA010060193">
    <property type="protein sequence ID" value="MCL7026701.1"/>
    <property type="molecule type" value="Genomic_DNA"/>
</dbReference>
<evidence type="ECO:0000256" key="5">
    <source>
        <dbReference type="ARBA" id="ARBA00023180"/>
    </source>
</evidence>
<gene>
    <name evidence="6" type="ORF">MKW94_000012</name>
</gene>